<protein>
    <submittedName>
        <fullName evidence="2">Uncharacterized protein</fullName>
    </submittedName>
</protein>
<keyword evidence="3" id="KW-1185">Reference proteome</keyword>
<evidence type="ECO:0000313" key="3">
    <source>
        <dbReference type="Proteomes" id="UP000653305"/>
    </source>
</evidence>
<gene>
    <name evidence="2" type="ORF">PHJA_002424300</name>
</gene>
<feature type="compositionally biased region" description="Polar residues" evidence="1">
    <location>
        <begin position="65"/>
        <end position="77"/>
    </location>
</feature>
<name>A0A830D3J6_9LAMI</name>
<sequence>MQQSQSTSKQSSLLASPTEDENAVTEILLALRKLISPSQYLTDFNWGCKRRRSCLDQIQGGAATASPTTPLSFSPTESDQKSKHNSKKRLREDNIERLTRTRDVLRREVENAKKHYDKLNAYNSELKAMKKEVINNFPRKEETQVEISGRVNIGADLTQNYRISMAPHQQPLITTVQQIFQYPIGQIQTRLYSSNDGAPSADQAGPLGIDLNFPAIEAYEEPFDASKAIADQRARFAEARRQRRGLMKAKSMRNNANEIKAGSSILTYKRERGTAGSGQTWYPDLFLGDKWDHLYQAWSYFLGGTIGVVCGKKIRKLHMALDGLRRNLVGELGGTPSSATPWGMPRSTGPSTTRPEGAEPSVVTGSGTVPPPSDGPTPTNGGSLIENFLRQLSELIGKAVDVAVEKKFAEISAPPSNTPPARTVPLAETEPLRGQRTDRTPLQDK</sequence>
<comment type="caution">
    <text evidence="2">The sequence shown here is derived from an EMBL/GenBank/DDBJ whole genome shotgun (WGS) entry which is preliminary data.</text>
</comment>
<accession>A0A830D3J6</accession>
<feature type="region of interest" description="Disordered" evidence="1">
    <location>
        <begin position="332"/>
        <end position="384"/>
    </location>
</feature>
<evidence type="ECO:0000256" key="1">
    <source>
        <dbReference type="SAM" id="MobiDB-lite"/>
    </source>
</evidence>
<organism evidence="2 3">
    <name type="scientific">Phtheirospermum japonicum</name>
    <dbReference type="NCBI Taxonomy" id="374723"/>
    <lineage>
        <taxon>Eukaryota</taxon>
        <taxon>Viridiplantae</taxon>
        <taxon>Streptophyta</taxon>
        <taxon>Embryophyta</taxon>
        <taxon>Tracheophyta</taxon>
        <taxon>Spermatophyta</taxon>
        <taxon>Magnoliopsida</taxon>
        <taxon>eudicotyledons</taxon>
        <taxon>Gunneridae</taxon>
        <taxon>Pentapetalae</taxon>
        <taxon>asterids</taxon>
        <taxon>lamiids</taxon>
        <taxon>Lamiales</taxon>
        <taxon>Orobanchaceae</taxon>
        <taxon>Orobanchaceae incertae sedis</taxon>
        <taxon>Phtheirospermum</taxon>
    </lineage>
</organism>
<evidence type="ECO:0000313" key="2">
    <source>
        <dbReference type="EMBL" id="GFQ02804.1"/>
    </source>
</evidence>
<feature type="region of interest" description="Disordered" evidence="1">
    <location>
        <begin position="411"/>
        <end position="445"/>
    </location>
</feature>
<reference evidence="2" key="1">
    <citation type="submission" date="2020-07" db="EMBL/GenBank/DDBJ databases">
        <title>Ethylene signaling mediates host invasion by parasitic plants.</title>
        <authorList>
            <person name="Yoshida S."/>
        </authorList>
    </citation>
    <scope>NUCLEOTIDE SEQUENCE</scope>
    <source>
        <strain evidence="2">Okayama</strain>
    </source>
</reference>
<dbReference type="EMBL" id="BMAC01000776">
    <property type="protein sequence ID" value="GFQ02804.1"/>
    <property type="molecule type" value="Genomic_DNA"/>
</dbReference>
<dbReference type="AlphaFoldDB" id="A0A830D3J6"/>
<feature type="compositionally biased region" description="Basic and acidic residues" evidence="1">
    <location>
        <begin position="430"/>
        <end position="445"/>
    </location>
</feature>
<dbReference type="OrthoDB" id="1721092at2759"/>
<dbReference type="Proteomes" id="UP000653305">
    <property type="component" value="Unassembled WGS sequence"/>
</dbReference>
<feature type="region of interest" description="Disordered" evidence="1">
    <location>
        <begin position="61"/>
        <end position="89"/>
    </location>
</feature>
<proteinExistence type="predicted"/>
<dbReference type="PANTHER" id="PTHR37614">
    <property type="entry name" value="OS02G0121400 PROTEIN"/>
    <property type="match status" value="1"/>
</dbReference>
<dbReference type="PANTHER" id="PTHR37614:SF2">
    <property type="entry name" value="OS02G0121400 PROTEIN"/>
    <property type="match status" value="1"/>
</dbReference>